<dbReference type="EMBL" id="RAWG01000606">
    <property type="protein sequence ID" value="RKH26271.1"/>
    <property type="molecule type" value="Genomic_DNA"/>
</dbReference>
<keyword evidence="2" id="KW-1185">Reference proteome</keyword>
<proteinExistence type="predicted"/>
<protein>
    <submittedName>
        <fullName evidence="1">Uncharacterized protein</fullName>
    </submittedName>
</protein>
<accession>A0A3A8MAR5</accession>
<comment type="caution">
    <text evidence="1">The sequence shown here is derived from an EMBL/GenBank/DDBJ whole genome shotgun (WGS) entry which is preliminary data.</text>
</comment>
<sequence length="287" mass="31486">MSSPWFNVPYLYCRMRFDVSHQWRRFDPKEGPKATVWHHNANYTVAATFRLQLQRDNWMRPSFHNPKVTFRVSGWTEAGLSEGQKGALLSRSRISFSGSTGAGSATLTLYTDEGHVGSLSVGDLVNGGQGLPLTYTVQHWLQGVGGKPLKEESVVGLLLQQPFPEQPGAVRLAAKPSHLTLNSPFCPGVSACEDPVVSGSIRVTPGLPTFRIVDDTVEQKPLRNCRLRVLCPDGAERECVTDEEGEVFLPRTGKDVYTLLEVIADGAPLTLAERGTWTLDNLPDVAA</sequence>
<evidence type="ECO:0000313" key="2">
    <source>
        <dbReference type="Proteomes" id="UP000273405"/>
    </source>
</evidence>
<gene>
    <name evidence="1" type="ORF">D7X12_41155</name>
</gene>
<name>A0A3A8MAR5_9BACT</name>
<evidence type="ECO:0000313" key="1">
    <source>
        <dbReference type="EMBL" id="RKH26271.1"/>
    </source>
</evidence>
<dbReference type="AlphaFoldDB" id="A0A3A8MAR5"/>
<organism evidence="1 2">
    <name type="scientific">Corallococcus sicarius</name>
    <dbReference type="NCBI Taxonomy" id="2316726"/>
    <lineage>
        <taxon>Bacteria</taxon>
        <taxon>Pseudomonadati</taxon>
        <taxon>Myxococcota</taxon>
        <taxon>Myxococcia</taxon>
        <taxon>Myxococcales</taxon>
        <taxon>Cystobacterineae</taxon>
        <taxon>Myxococcaceae</taxon>
        <taxon>Corallococcus</taxon>
    </lineage>
</organism>
<dbReference type="Proteomes" id="UP000273405">
    <property type="component" value="Unassembled WGS sequence"/>
</dbReference>
<reference evidence="2" key="1">
    <citation type="submission" date="2018-09" db="EMBL/GenBank/DDBJ databases">
        <authorList>
            <person name="Livingstone P.G."/>
            <person name="Whitworth D.E."/>
        </authorList>
    </citation>
    <scope>NUCLEOTIDE SEQUENCE [LARGE SCALE GENOMIC DNA]</scope>
    <source>
        <strain evidence="2">CA040B</strain>
    </source>
</reference>